<dbReference type="GO" id="GO:0016616">
    <property type="term" value="F:oxidoreductase activity, acting on the CH-OH group of donors, NAD or NADP as acceptor"/>
    <property type="evidence" value="ECO:0007669"/>
    <property type="project" value="UniProtKB-ARBA"/>
</dbReference>
<dbReference type="HOGENOM" id="CLU_010194_1_1_1"/>
<comment type="similarity">
    <text evidence="1">Belongs to the short-chain dehydrogenases/reductases (SDR) family.</text>
</comment>
<dbReference type="SUPFAM" id="SSF51735">
    <property type="entry name" value="NAD(P)-binding Rossmann-fold domains"/>
    <property type="match status" value="1"/>
</dbReference>
<sequence length="263" mass="28277">MASSAPEILSRFLVKDKTVVITGGARGLGLNFGIGLAQAGANIAAIDISDEPSERFSALAQYGGKYQYYKADVRDYQGLKATIDRIADDFGSIDGWSSIPAAGIIRDRPFLEHTQEDFEDSLGVNVNGVFFTVQHCAAQMIKQGTGGRVVCIASTAGHRSLYPQTIAAYTASKYAVRGIVKQVAAEMAPHNIRVNSISPGVIMTDMLHSVISQNPSRKKLFEDSNAMKRIATPDELVGMVLYLMSDASSYTTGQDFLVDGGQI</sequence>
<keyword evidence="2" id="KW-0521">NADP</keyword>
<evidence type="ECO:0000256" key="2">
    <source>
        <dbReference type="ARBA" id="ARBA00022857"/>
    </source>
</evidence>
<dbReference type="RefSeq" id="XP_013312193.1">
    <property type="nucleotide sequence ID" value="XM_013456739.1"/>
</dbReference>
<organism evidence="4 5">
    <name type="scientific">Exophiala xenobiotica</name>
    <dbReference type="NCBI Taxonomy" id="348802"/>
    <lineage>
        <taxon>Eukaryota</taxon>
        <taxon>Fungi</taxon>
        <taxon>Dikarya</taxon>
        <taxon>Ascomycota</taxon>
        <taxon>Pezizomycotina</taxon>
        <taxon>Eurotiomycetes</taxon>
        <taxon>Chaetothyriomycetidae</taxon>
        <taxon>Chaetothyriales</taxon>
        <taxon>Herpotrichiellaceae</taxon>
        <taxon>Exophiala</taxon>
    </lineage>
</organism>
<dbReference type="OrthoDB" id="5325318at2759"/>
<dbReference type="PRINTS" id="PR00081">
    <property type="entry name" value="GDHRDH"/>
</dbReference>
<evidence type="ECO:0000256" key="3">
    <source>
        <dbReference type="ARBA" id="ARBA00023002"/>
    </source>
</evidence>
<dbReference type="AlphaFoldDB" id="A0A0D2EUS4"/>
<dbReference type="FunFam" id="3.40.50.720:FF:000084">
    <property type="entry name" value="Short-chain dehydrogenase reductase"/>
    <property type="match status" value="1"/>
</dbReference>
<name>A0A0D2EUS4_9EURO</name>
<dbReference type="Proteomes" id="UP000054342">
    <property type="component" value="Unassembled WGS sequence"/>
</dbReference>
<gene>
    <name evidence="4" type="ORF">PV05_10313</name>
</gene>
<proteinExistence type="inferred from homology"/>
<keyword evidence="3" id="KW-0560">Oxidoreductase</keyword>
<dbReference type="PANTHER" id="PTHR43008">
    <property type="entry name" value="BENZIL REDUCTASE"/>
    <property type="match status" value="1"/>
</dbReference>
<dbReference type="Pfam" id="PF13561">
    <property type="entry name" value="adh_short_C2"/>
    <property type="match status" value="1"/>
</dbReference>
<evidence type="ECO:0000313" key="4">
    <source>
        <dbReference type="EMBL" id="KIW51609.1"/>
    </source>
</evidence>
<evidence type="ECO:0000256" key="1">
    <source>
        <dbReference type="ARBA" id="ARBA00006484"/>
    </source>
</evidence>
<dbReference type="GeneID" id="25332221"/>
<protein>
    <submittedName>
        <fullName evidence="4">Uncharacterized protein</fullName>
    </submittedName>
</protein>
<dbReference type="PROSITE" id="PS00061">
    <property type="entry name" value="ADH_SHORT"/>
    <property type="match status" value="1"/>
</dbReference>
<dbReference type="STRING" id="348802.A0A0D2EUS4"/>
<dbReference type="EMBL" id="KN847322">
    <property type="protein sequence ID" value="KIW51609.1"/>
    <property type="molecule type" value="Genomic_DNA"/>
</dbReference>
<dbReference type="PANTHER" id="PTHR43008:SF4">
    <property type="entry name" value="CHAIN DEHYDROGENASE, PUTATIVE (AFU_ORTHOLOGUE AFUA_4G08710)-RELATED"/>
    <property type="match status" value="1"/>
</dbReference>
<reference evidence="4 5" key="1">
    <citation type="submission" date="2015-01" db="EMBL/GenBank/DDBJ databases">
        <title>The Genome Sequence of Exophiala xenobiotica CBS118157.</title>
        <authorList>
            <consortium name="The Broad Institute Genomics Platform"/>
            <person name="Cuomo C."/>
            <person name="de Hoog S."/>
            <person name="Gorbushina A."/>
            <person name="Stielow B."/>
            <person name="Teixiera M."/>
            <person name="Abouelleil A."/>
            <person name="Chapman S.B."/>
            <person name="Priest M."/>
            <person name="Young S.K."/>
            <person name="Wortman J."/>
            <person name="Nusbaum C."/>
            <person name="Birren B."/>
        </authorList>
    </citation>
    <scope>NUCLEOTIDE SEQUENCE [LARGE SCALE GENOMIC DNA]</scope>
    <source>
        <strain evidence="4 5">CBS 118157</strain>
    </source>
</reference>
<dbReference type="Gene3D" id="3.40.50.720">
    <property type="entry name" value="NAD(P)-binding Rossmann-like Domain"/>
    <property type="match status" value="1"/>
</dbReference>
<dbReference type="GO" id="GO:0050664">
    <property type="term" value="F:oxidoreductase activity, acting on NAD(P)H, oxygen as acceptor"/>
    <property type="evidence" value="ECO:0007669"/>
    <property type="project" value="TreeGrafter"/>
</dbReference>
<accession>A0A0D2EUS4</accession>
<dbReference type="InterPro" id="IPR020904">
    <property type="entry name" value="Sc_DH/Rdtase_CS"/>
</dbReference>
<keyword evidence="5" id="KW-1185">Reference proteome</keyword>
<evidence type="ECO:0000313" key="5">
    <source>
        <dbReference type="Proteomes" id="UP000054342"/>
    </source>
</evidence>
<dbReference type="InterPro" id="IPR002347">
    <property type="entry name" value="SDR_fam"/>
</dbReference>
<dbReference type="InterPro" id="IPR036291">
    <property type="entry name" value="NAD(P)-bd_dom_sf"/>
</dbReference>